<sequence length="154" mass="16809">MRHQPRRMLYATPFEEAHKYPMATSRSLVKAIGDLDGQCPRTPLALDTLLLLGRKKRPAQVYEGNPRTETCIQQPHQRHSKLARTMSTSSTQSTKNTLGGGGNSTASLDDLFGEKPVNGVARRVEVGAVRAQATYVYVAPQKDGNAAKDEGVSM</sequence>
<reference evidence="2 3" key="1">
    <citation type="submission" date="2016-10" db="EMBL/GenBank/DDBJ databases">
        <title>Genome sequence of the basidiomycete white-rot fungus Trametes pubescens.</title>
        <authorList>
            <person name="Makela M.R."/>
            <person name="Granchi Z."/>
            <person name="Peng M."/>
            <person name="De Vries R.P."/>
            <person name="Grigoriev I."/>
            <person name="Riley R."/>
            <person name="Hilden K."/>
        </authorList>
    </citation>
    <scope>NUCLEOTIDE SEQUENCE [LARGE SCALE GENOMIC DNA]</scope>
    <source>
        <strain evidence="2 3">FBCC735</strain>
    </source>
</reference>
<name>A0A1M2VFF1_TRAPU</name>
<accession>A0A1M2VFF1</accession>
<evidence type="ECO:0000313" key="3">
    <source>
        <dbReference type="Proteomes" id="UP000184267"/>
    </source>
</evidence>
<organism evidence="2 3">
    <name type="scientific">Trametes pubescens</name>
    <name type="common">White-rot fungus</name>
    <dbReference type="NCBI Taxonomy" id="154538"/>
    <lineage>
        <taxon>Eukaryota</taxon>
        <taxon>Fungi</taxon>
        <taxon>Dikarya</taxon>
        <taxon>Basidiomycota</taxon>
        <taxon>Agaricomycotina</taxon>
        <taxon>Agaricomycetes</taxon>
        <taxon>Polyporales</taxon>
        <taxon>Polyporaceae</taxon>
        <taxon>Trametes</taxon>
    </lineage>
</organism>
<keyword evidence="3" id="KW-1185">Reference proteome</keyword>
<evidence type="ECO:0000313" key="2">
    <source>
        <dbReference type="EMBL" id="OJT06278.1"/>
    </source>
</evidence>
<feature type="region of interest" description="Disordered" evidence="1">
    <location>
        <begin position="84"/>
        <end position="103"/>
    </location>
</feature>
<dbReference type="EMBL" id="MNAD01001330">
    <property type="protein sequence ID" value="OJT06278.1"/>
    <property type="molecule type" value="Genomic_DNA"/>
</dbReference>
<dbReference type="AlphaFoldDB" id="A0A1M2VFF1"/>
<comment type="caution">
    <text evidence="2">The sequence shown here is derived from an EMBL/GenBank/DDBJ whole genome shotgun (WGS) entry which is preliminary data.</text>
</comment>
<evidence type="ECO:0000256" key="1">
    <source>
        <dbReference type="SAM" id="MobiDB-lite"/>
    </source>
</evidence>
<gene>
    <name evidence="2" type="ORF">TRAPUB_2858</name>
</gene>
<proteinExistence type="predicted"/>
<protein>
    <submittedName>
        <fullName evidence="2">Uncharacterized protein</fullName>
    </submittedName>
</protein>
<feature type="compositionally biased region" description="Polar residues" evidence="1">
    <location>
        <begin position="85"/>
        <end position="97"/>
    </location>
</feature>
<dbReference type="Proteomes" id="UP000184267">
    <property type="component" value="Unassembled WGS sequence"/>
</dbReference>